<dbReference type="GO" id="GO:0030246">
    <property type="term" value="F:carbohydrate binding"/>
    <property type="evidence" value="ECO:0007669"/>
    <property type="project" value="UniProtKB-KW"/>
</dbReference>
<evidence type="ECO:0000256" key="10">
    <source>
        <dbReference type="ARBA" id="ARBA00022734"/>
    </source>
</evidence>
<dbReference type="GO" id="GO:0006952">
    <property type="term" value="P:defense response"/>
    <property type="evidence" value="ECO:0007669"/>
    <property type="project" value="UniProtKB-ARBA"/>
</dbReference>
<keyword evidence="7" id="KW-0808">Transferase</keyword>
<evidence type="ECO:0000256" key="3">
    <source>
        <dbReference type="ARBA" id="ARBA00008536"/>
    </source>
</evidence>
<dbReference type="InterPro" id="IPR013320">
    <property type="entry name" value="ConA-like_dom_sf"/>
</dbReference>
<dbReference type="SUPFAM" id="SSF56112">
    <property type="entry name" value="Protein kinase-like (PK-like)"/>
    <property type="match status" value="2"/>
</dbReference>
<dbReference type="InterPro" id="IPR019825">
    <property type="entry name" value="Lectin_legB_Mn/Ca_BS"/>
</dbReference>
<dbReference type="PROSITE" id="PS50011">
    <property type="entry name" value="PROTEIN_KINASE_DOM"/>
    <property type="match status" value="2"/>
</dbReference>
<evidence type="ECO:0000256" key="8">
    <source>
        <dbReference type="ARBA" id="ARBA00022692"/>
    </source>
</evidence>
<dbReference type="FunFam" id="3.30.200.20:FF:000168">
    <property type="entry name" value="L-type lectin-domain containing receptor kinase IX.1"/>
    <property type="match status" value="2"/>
</dbReference>
<dbReference type="GO" id="GO:0005524">
    <property type="term" value="F:ATP binding"/>
    <property type="evidence" value="ECO:0007669"/>
    <property type="project" value="UniProtKB-UniRule"/>
</dbReference>
<dbReference type="PROSITE" id="PS00107">
    <property type="entry name" value="PROTEIN_KINASE_ATP"/>
    <property type="match status" value="1"/>
</dbReference>
<dbReference type="GO" id="GO:0005886">
    <property type="term" value="C:plasma membrane"/>
    <property type="evidence" value="ECO:0007669"/>
    <property type="project" value="UniProtKB-SubCell"/>
</dbReference>
<keyword evidence="8 19" id="KW-0812">Transmembrane</keyword>
<evidence type="ECO:0000313" key="23">
    <source>
        <dbReference type="Proteomes" id="UP000187203"/>
    </source>
</evidence>
<dbReference type="EMBL" id="AWUE01014734">
    <property type="protein sequence ID" value="OMP01648.1"/>
    <property type="molecule type" value="Genomic_DNA"/>
</dbReference>
<feature type="transmembrane region" description="Helical" evidence="19">
    <location>
        <begin position="277"/>
        <end position="299"/>
    </location>
</feature>
<comment type="similarity">
    <text evidence="4">In the C-terminal section; belongs to the protein kinase superfamily. Ser/Thr protein kinase family.</text>
</comment>
<dbReference type="InterPro" id="IPR050528">
    <property type="entry name" value="L-type_Lectin-RKs"/>
</dbReference>
<feature type="chain" id="PRO_5012684060" description="non-specific serine/threonine protein kinase" evidence="20">
    <location>
        <begin position="29"/>
        <end position="1439"/>
    </location>
</feature>
<evidence type="ECO:0000256" key="9">
    <source>
        <dbReference type="ARBA" id="ARBA00022729"/>
    </source>
</evidence>
<dbReference type="PANTHER" id="PTHR27007">
    <property type="match status" value="1"/>
</dbReference>
<evidence type="ECO:0000256" key="14">
    <source>
        <dbReference type="ARBA" id="ARBA00023136"/>
    </source>
</evidence>
<keyword evidence="15" id="KW-0675">Receptor</keyword>
<accession>A0A1R3K3U3</accession>
<reference evidence="23" key="1">
    <citation type="submission" date="2013-09" db="EMBL/GenBank/DDBJ databases">
        <title>Corchorus olitorius genome sequencing.</title>
        <authorList>
            <person name="Alam M."/>
            <person name="Haque M.S."/>
            <person name="Islam M.S."/>
            <person name="Emdad E.M."/>
            <person name="Islam M.M."/>
            <person name="Ahmed B."/>
            <person name="Halim A."/>
            <person name="Hossen Q.M.M."/>
            <person name="Hossain M.Z."/>
            <person name="Ahmed R."/>
            <person name="Khan M.M."/>
            <person name="Islam R."/>
            <person name="Rashid M.M."/>
            <person name="Khan S.A."/>
            <person name="Rahman M.S."/>
            <person name="Alam M."/>
            <person name="Yahiya A.S."/>
            <person name="Khan M.S."/>
            <person name="Azam M.S."/>
            <person name="Haque T."/>
            <person name="Lashkar M.Z.H."/>
            <person name="Akhand A.I."/>
            <person name="Morshed G."/>
            <person name="Roy S."/>
            <person name="Uddin K.S."/>
            <person name="Rabeya T."/>
            <person name="Hossain A.S."/>
            <person name="Chowdhury A."/>
            <person name="Snigdha A.R."/>
            <person name="Mortoza M.S."/>
            <person name="Matin S.A."/>
            <person name="Hoque S.M.E."/>
            <person name="Islam M.K."/>
            <person name="Roy D.K."/>
            <person name="Haider R."/>
            <person name="Moosa M.M."/>
            <person name="Elias S.M."/>
            <person name="Hasan A.M."/>
            <person name="Jahan S."/>
            <person name="Shafiuddin M."/>
            <person name="Mahmood N."/>
            <person name="Shommy N.S."/>
        </authorList>
    </citation>
    <scope>NUCLEOTIDE SEQUENCE [LARGE SCALE GENOMIC DNA]</scope>
    <source>
        <strain evidence="23">cv. O-4</strain>
    </source>
</reference>
<keyword evidence="16" id="KW-0325">Glycoprotein</keyword>
<evidence type="ECO:0000256" key="19">
    <source>
        <dbReference type="SAM" id="Phobius"/>
    </source>
</evidence>
<dbReference type="GO" id="GO:0051707">
    <property type="term" value="P:response to other organism"/>
    <property type="evidence" value="ECO:0007669"/>
    <property type="project" value="UniProtKB-ARBA"/>
</dbReference>
<evidence type="ECO:0000256" key="5">
    <source>
        <dbReference type="ARBA" id="ARBA00012513"/>
    </source>
</evidence>
<comment type="caution">
    <text evidence="22">The sequence shown here is derived from an EMBL/GenBank/DDBJ whole genome shotgun (WGS) entry which is preliminary data.</text>
</comment>
<dbReference type="OrthoDB" id="4062651at2759"/>
<evidence type="ECO:0000313" key="22">
    <source>
        <dbReference type="EMBL" id="OMP01648.1"/>
    </source>
</evidence>
<gene>
    <name evidence="22" type="ORF">COLO4_11691</name>
</gene>
<evidence type="ECO:0000256" key="15">
    <source>
        <dbReference type="ARBA" id="ARBA00023170"/>
    </source>
</evidence>
<keyword evidence="14 19" id="KW-0472">Membrane</keyword>
<dbReference type="InterPro" id="IPR000985">
    <property type="entry name" value="Lectin_LegA_CS"/>
</dbReference>
<keyword evidence="13 19" id="KW-1133">Transmembrane helix</keyword>
<dbReference type="CDD" id="cd06899">
    <property type="entry name" value="lectin_legume_LecRK_Arcelin_ConA"/>
    <property type="match status" value="3"/>
</dbReference>
<evidence type="ECO:0000259" key="21">
    <source>
        <dbReference type="PROSITE" id="PS50011"/>
    </source>
</evidence>
<feature type="binding site" evidence="17">
    <location>
        <position position="1267"/>
    </location>
    <ligand>
        <name>ATP</name>
        <dbReference type="ChEBI" id="CHEBI:30616"/>
    </ligand>
</feature>
<keyword evidence="7" id="KW-0723">Serine/threonine-protein kinase</keyword>
<dbReference type="STRING" id="93759.A0A1R3K3U3"/>
<dbReference type="Proteomes" id="UP000187203">
    <property type="component" value="Unassembled WGS sequence"/>
</dbReference>
<evidence type="ECO:0000256" key="4">
    <source>
        <dbReference type="ARBA" id="ARBA00010217"/>
    </source>
</evidence>
<evidence type="ECO:0000256" key="16">
    <source>
        <dbReference type="ARBA" id="ARBA00023180"/>
    </source>
</evidence>
<dbReference type="SUPFAM" id="SSF49899">
    <property type="entry name" value="Concanavalin A-like lectins/glucanases"/>
    <property type="match status" value="4"/>
</dbReference>
<dbReference type="Gene3D" id="2.60.120.200">
    <property type="match status" value="3"/>
</dbReference>
<keyword evidence="6" id="KW-1003">Cell membrane</keyword>
<keyword evidence="11 17" id="KW-0547">Nucleotide-binding</keyword>
<name>A0A1R3K3U3_9ROSI</name>
<sequence length="1439" mass="159339">MATRLNMLLLNLQLISTCSVFVLPSAHSVHFQIPSFAPNDNRILYQGDAIPSNGVVEFNDITKNYRVGWASYADHVPLWNSKPGKLSDFTTRFSLRINIPNSTTYGHGFCFFLAPVGSLIPPNSAAGLLGLFNTTNGVSALGQVVFVEFDTYENQWDPSGVGNHVGINNNSLTSSNYTSWNASVHKGDTADVLISYAATTKDLRVSWSYRETNNPGENSSLSYQIDLMKALPERVMVGFSGSIGFGGAREQHILQSWEFNSTLEQESNNSTSRKTKIVIGVLIPVVVLIAVAIMAYMIFQRRKRKTETAANNLTSINDDLERGAGPRRFSYSELVTATNNFSEDRKLGEGGFGAVYRGYLPDLDLVIAVKRISKGSKQGKREYVTEVKTISQLRHRNLVQLIGWCHERSELLLIYEFLPNGSLDSHLFGKRAPLSWAVRGKSEMGLVEWVWGLYGKEELLSAVDKKLNKDVVEKEVEHLMIVGLWCAHPDSGLRPSIRQVIQVLNFEAPKPNLPMKMPVPTYLAPTPSTTSISFRIPSFDSHDKSILYQGDAKPVNGVVEFNDISKNYRVGWATYADYVPLWNSKTGQLSDFTTRFSLSINIRNVSAGYGHGFSFFLAPAGSTMPPNSAGAFLGLFNTTSAVSAPGQVVSVEFDTYEDSWDPKGIGSHVGIDINSLTSANYTAWNASIHNGDTADVLISYNATTKNLRASWSYQNTNDSKEIPSLSYQLDLMEALPEWVTVGFSGSIGLATEQHVLRSWEFNSTLDLEAETKSSTTARKSKIVLGILVPVVVLLTAIIIPYIIFQRRKRAAALNLSSMNDDIEIEAAVAPRGKSEMGLVGWVWDLYGKEELLSAVDEKLNKIVVEKEVEHLMIVGLWCAHPDSDLRPSIKQVIQVLNFEAPKPNLPTKMPVPTYLAATPSTTSISFQIPRFASHDDSILYQGDAKPVNGVIEFNDISKRYRVGWATYANYIPLWNPKTGQLSDFTTRFSFSINIQNVSDDYGHGFSFFLAPVGSLIPPNSGGPLLGLFNTTNGVSALGQVVLVEFDTYRDSLDPRGIGSHVGIDINSLTSVNYTSWNASFHNSDTADVLISYNATTKNLRASWSYQNTNDPQEVSSLSYQIDLMEALPEWVMVGFSGSIGVATEQHILRSWDFSSTLDLEPPETKSRSTATARKTKIVIGTLVPVGVLLTTAILAYIIFWRRKRNTAAESNLMNDDLELGAGPRRFSYGELVSATNNFSQDRKLGEGGFGAVYKGYLPDLDLMIAVKRISKGSKQGKKEYVTEVKTIGQLRHRNLVQLIGWCHERSELLLIYEFMPNGSLDSHLFGKRTPLSWAVSEMGLVEWVWDLYGKEELLSAVDKKLNKEVVEKEVEHLMMVGLWCAHPDSDLRPSIRQVIQVLNFEAPKPNLPTKMPVPTYLAPTPSTTSSEPLLTNSSLDVGR</sequence>
<keyword evidence="9 20" id="KW-0732">Signal</keyword>
<evidence type="ECO:0000256" key="11">
    <source>
        <dbReference type="ARBA" id="ARBA00022741"/>
    </source>
</evidence>
<dbReference type="Gene3D" id="3.30.200.20">
    <property type="entry name" value="Phosphorylase Kinase, domain 1"/>
    <property type="match status" value="2"/>
</dbReference>
<feature type="compositionally biased region" description="Low complexity" evidence="18">
    <location>
        <begin position="1417"/>
        <end position="1439"/>
    </location>
</feature>
<feature type="transmembrane region" description="Helical" evidence="19">
    <location>
        <begin position="782"/>
        <end position="804"/>
    </location>
</feature>
<feature type="domain" description="Protein kinase" evidence="21">
    <location>
        <begin position="1238"/>
        <end position="1439"/>
    </location>
</feature>
<protein>
    <recommendedName>
        <fullName evidence="5">non-specific serine/threonine protein kinase</fullName>
        <ecNumber evidence="5">2.7.11.1</ecNumber>
    </recommendedName>
</protein>
<feature type="region of interest" description="Disordered" evidence="18">
    <location>
        <begin position="1416"/>
        <end position="1439"/>
    </location>
</feature>
<keyword evidence="23" id="KW-1185">Reference proteome</keyword>
<evidence type="ECO:0000256" key="13">
    <source>
        <dbReference type="ARBA" id="ARBA00022989"/>
    </source>
</evidence>
<dbReference type="InterPro" id="IPR001245">
    <property type="entry name" value="Ser-Thr/Tyr_kinase_cat_dom"/>
</dbReference>
<dbReference type="Gene3D" id="1.10.510.10">
    <property type="entry name" value="Transferase(Phosphotransferase) domain 1"/>
    <property type="match status" value="3"/>
</dbReference>
<feature type="domain" description="Protein kinase" evidence="21">
    <location>
        <begin position="341"/>
        <end position="616"/>
    </location>
</feature>
<dbReference type="InterPro" id="IPR000719">
    <property type="entry name" value="Prot_kinase_dom"/>
</dbReference>
<organism evidence="22 23">
    <name type="scientific">Corchorus olitorius</name>
    <dbReference type="NCBI Taxonomy" id="93759"/>
    <lineage>
        <taxon>Eukaryota</taxon>
        <taxon>Viridiplantae</taxon>
        <taxon>Streptophyta</taxon>
        <taxon>Embryophyta</taxon>
        <taxon>Tracheophyta</taxon>
        <taxon>Spermatophyta</taxon>
        <taxon>Magnoliopsida</taxon>
        <taxon>eudicotyledons</taxon>
        <taxon>Gunneridae</taxon>
        <taxon>Pentapetalae</taxon>
        <taxon>rosids</taxon>
        <taxon>malvids</taxon>
        <taxon>Malvales</taxon>
        <taxon>Malvaceae</taxon>
        <taxon>Grewioideae</taxon>
        <taxon>Apeibeae</taxon>
        <taxon>Corchorus</taxon>
    </lineage>
</organism>
<keyword evidence="12 17" id="KW-0067">ATP-binding</keyword>
<dbReference type="InterPro" id="IPR001220">
    <property type="entry name" value="Legume_lectin_dom"/>
</dbReference>
<dbReference type="PROSITE" id="PS00307">
    <property type="entry name" value="LECTIN_LEGUME_BETA"/>
    <property type="match status" value="1"/>
</dbReference>
<dbReference type="InterPro" id="IPR011009">
    <property type="entry name" value="Kinase-like_dom_sf"/>
</dbReference>
<evidence type="ECO:0000256" key="20">
    <source>
        <dbReference type="SAM" id="SignalP"/>
    </source>
</evidence>
<evidence type="ECO:0000256" key="6">
    <source>
        <dbReference type="ARBA" id="ARBA00022475"/>
    </source>
</evidence>
<keyword evidence="7" id="KW-0418">Kinase</keyword>
<dbReference type="Pfam" id="PF00139">
    <property type="entry name" value="Lectin_legB"/>
    <property type="match status" value="3"/>
</dbReference>
<proteinExistence type="inferred from homology"/>
<evidence type="ECO:0000256" key="18">
    <source>
        <dbReference type="SAM" id="MobiDB-lite"/>
    </source>
</evidence>
<feature type="signal peptide" evidence="20">
    <location>
        <begin position="1"/>
        <end position="28"/>
    </location>
</feature>
<evidence type="ECO:0000256" key="1">
    <source>
        <dbReference type="ARBA" id="ARBA00004236"/>
    </source>
</evidence>
<comment type="similarity">
    <text evidence="3">In the N-terminal section; belongs to the leguminous lectin family.</text>
</comment>
<evidence type="ECO:0000256" key="7">
    <source>
        <dbReference type="ARBA" id="ARBA00022527"/>
    </source>
</evidence>
<evidence type="ECO:0000256" key="17">
    <source>
        <dbReference type="PROSITE-ProRule" id="PRU10141"/>
    </source>
</evidence>
<dbReference type="GO" id="GO:0004674">
    <property type="term" value="F:protein serine/threonine kinase activity"/>
    <property type="evidence" value="ECO:0007669"/>
    <property type="project" value="UniProtKB-KW"/>
</dbReference>
<feature type="transmembrane region" description="Helical" evidence="19">
    <location>
        <begin position="1177"/>
        <end position="1199"/>
    </location>
</feature>
<keyword evidence="10" id="KW-0430">Lectin</keyword>
<comment type="subcellular location">
    <subcellularLocation>
        <location evidence="1">Cell membrane</location>
    </subcellularLocation>
    <subcellularLocation>
        <location evidence="2">Membrane</location>
        <topology evidence="2">Single-pass type I membrane protein</topology>
    </subcellularLocation>
</comment>
<dbReference type="PROSITE" id="PS00308">
    <property type="entry name" value="LECTIN_LEGUME_ALPHA"/>
    <property type="match status" value="3"/>
</dbReference>
<evidence type="ECO:0000256" key="2">
    <source>
        <dbReference type="ARBA" id="ARBA00004479"/>
    </source>
</evidence>
<dbReference type="Pfam" id="PF07714">
    <property type="entry name" value="PK_Tyr_Ser-Thr"/>
    <property type="match status" value="2"/>
</dbReference>
<dbReference type="EC" id="2.7.11.1" evidence="5"/>
<evidence type="ECO:0000256" key="12">
    <source>
        <dbReference type="ARBA" id="ARBA00022840"/>
    </source>
</evidence>
<dbReference type="InterPro" id="IPR017441">
    <property type="entry name" value="Protein_kinase_ATP_BS"/>
</dbReference>